<keyword evidence="2" id="KW-0963">Cytoplasm</keyword>
<protein>
    <recommendedName>
        <fullName evidence="6">ATP-dependent Clp protease proteolytic subunit</fullName>
    </recommendedName>
</protein>
<dbReference type="PANTHER" id="PTHR10381:SF70">
    <property type="entry name" value="ATP-DEPENDENT CLP PROTEASE PROTEOLYTIC SUBUNIT"/>
    <property type="match status" value="1"/>
</dbReference>
<dbReference type="Pfam" id="PF00574">
    <property type="entry name" value="CLP_protease"/>
    <property type="match status" value="1"/>
</dbReference>
<keyword evidence="9" id="KW-1185">Reference proteome</keyword>
<keyword evidence="3" id="KW-0645">Protease</keyword>
<gene>
    <name evidence="8" type="ORF">B4915_08560</name>
</gene>
<keyword evidence="5" id="KW-0720">Serine protease</keyword>
<evidence type="ECO:0000256" key="1">
    <source>
        <dbReference type="ARBA" id="ARBA00007039"/>
    </source>
</evidence>
<evidence type="ECO:0000256" key="2">
    <source>
        <dbReference type="ARBA" id="ARBA00022490"/>
    </source>
</evidence>
<evidence type="ECO:0000256" key="6">
    <source>
        <dbReference type="RuleBase" id="RU003567"/>
    </source>
</evidence>
<dbReference type="Gene3D" id="3.90.226.10">
    <property type="entry name" value="2-enoyl-CoA Hydratase, Chain A, domain 1"/>
    <property type="match status" value="1"/>
</dbReference>
<dbReference type="GO" id="GO:0004252">
    <property type="term" value="F:serine-type endopeptidase activity"/>
    <property type="evidence" value="ECO:0007669"/>
    <property type="project" value="InterPro"/>
</dbReference>
<dbReference type="GO" id="GO:0004176">
    <property type="term" value="F:ATP-dependent peptidase activity"/>
    <property type="evidence" value="ECO:0007669"/>
    <property type="project" value="InterPro"/>
</dbReference>
<reference evidence="8 9" key="1">
    <citation type="journal article" date="2017" name="New Microbes New Infect">
        <title>Genome sequence of 'Leucobacter massiliensis' sp. nov. isolated from human pharynx after travel to the 2014 Hajj.</title>
        <authorList>
            <person name="Leangapichart T."/>
            <person name="Gautret P."/>
            <person name="Nguyen T.T."/>
            <person name="Armstrong N."/>
            <person name="Rolain J.M."/>
        </authorList>
    </citation>
    <scope>NUCLEOTIDE SEQUENCE [LARGE SCALE GENOMIC DNA]</scope>
    <source>
        <strain evidence="8 9">122RC15</strain>
    </source>
</reference>
<evidence type="ECO:0000256" key="5">
    <source>
        <dbReference type="ARBA" id="ARBA00022825"/>
    </source>
</evidence>
<keyword evidence="4" id="KW-0378">Hydrolase</keyword>
<dbReference type="GO" id="GO:0009368">
    <property type="term" value="C:endopeptidase Clp complex"/>
    <property type="evidence" value="ECO:0007669"/>
    <property type="project" value="TreeGrafter"/>
</dbReference>
<evidence type="ECO:0000313" key="9">
    <source>
        <dbReference type="Proteomes" id="UP000238650"/>
    </source>
</evidence>
<dbReference type="GO" id="GO:0051117">
    <property type="term" value="F:ATPase binding"/>
    <property type="evidence" value="ECO:0007669"/>
    <property type="project" value="TreeGrafter"/>
</dbReference>
<dbReference type="InterPro" id="IPR023562">
    <property type="entry name" value="ClpP/TepA"/>
</dbReference>
<evidence type="ECO:0000313" key="8">
    <source>
        <dbReference type="EMBL" id="PRI10925.1"/>
    </source>
</evidence>
<dbReference type="EMBL" id="MWZD01000017">
    <property type="protein sequence ID" value="PRI10925.1"/>
    <property type="molecule type" value="Genomic_DNA"/>
</dbReference>
<feature type="region of interest" description="Disordered" evidence="7">
    <location>
        <begin position="220"/>
        <end position="243"/>
    </location>
</feature>
<dbReference type="RefSeq" id="WP_105805385.1">
    <property type="nucleotide sequence ID" value="NZ_MWZD01000017.1"/>
</dbReference>
<dbReference type="GO" id="GO:0006515">
    <property type="term" value="P:protein quality control for misfolded or incompletely synthesized proteins"/>
    <property type="evidence" value="ECO:0007669"/>
    <property type="project" value="TreeGrafter"/>
</dbReference>
<organism evidence="8 9">
    <name type="scientific">Leucobacter massiliensis</name>
    <dbReference type="NCBI Taxonomy" id="1686285"/>
    <lineage>
        <taxon>Bacteria</taxon>
        <taxon>Bacillati</taxon>
        <taxon>Actinomycetota</taxon>
        <taxon>Actinomycetes</taxon>
        <taxon>Micrococcales</taxon>
        <taxon>Microbacteriaceae</taxon>
        <taxon>Leucobacter</taxon>
    </lineage>
</organism>
<evidence type="ECO:0000256" key="4">
    <source>
        <dbReference type="ARBA" id="ARBA00022801"/>
    </source>
</evidence>
<dbReference type="PANTHER" id="PTHR10381">
    <property type="entry name" value="ATP-DEPENDENT CLP PROTEASE PROTEOLYTIC SUBUNIT"/>
    <property type="match status" value="1"/>
</dbReference>
<accession>A0A2S9QMW8</accession>
<dbReference type="OrthoDB" id="9806592at2"/>
<dbReference type="SUPFAM" id="SSF52096">
    <property type="entry name" value="ClpP/crotonase"/>
    <property type="match status" value="1"/>
</dbReference>
<comment type="similarity">
    <text evidence="1 6">Belongs to the peptidase S14 family.</text>
</comment>
<comment type="caution">
    <text evidence="8">The sequence shown here is derived from an EMBL/GenBank/DDBJ whole genome shotgun (WGS) entry which is preliminary data.</text>
</comment>
<dbReference type="AlphaFoldDB" id="A0A2S9QMW8"/>
<dbReference type="NCBIfam" id="NF045542">
    <property type="entry name" value="Clp_rel_HeadMat"/>
    <property type="match status" value="1"/>
</dbReference>
<feature type="region of interest" description="Disordered" evidence="7">
    <location>
        <begin position="1"/>
        <end position="25"/>
    </location>
</feature>
<dbReference type="InterPro" id="IPR029045">
    <property type="entry name" value="ClpP/crotonase-like_dom_sf"/>
</dbReference>
<dbReference type="CDD" id="cd07016">
    <property type="entry name" value="S14_ClpP_1"/>
    <property type="match status" value="1"/>
</dbReference>
<sequence length="401" mass="42802">MNPFRHAARGDVQRTPIRAEAPTSRSDGTVATLRLYDPIDSWGEWWGVSAKEFARVLDELPAETTEIRLLINSPGGEVMEGIAIMNALRAHPARVVAVVEGIAASSASFIAAAADELVMMQNTQLYIHNAWGVVIGDAADLRAVADELENHFDRNIASIYSAKSGDPVEHWLAEMDKDRFLTAEQAVAEKLADRIEGVGDAEAAKAKFDLSVFARSDGRRAAARADAPKPPSSSEPGDPNRKENVVAYDDLTAGIRERLGVTDADASDETLLAALDEALEERAETPAAPSAAIPEGAVVMDAATLEELRQNAALGAQARREQESARRDAIVAAALRDGRIAASARDSWRAQLDKDEEGIAALLESFPKNAVPVLEVGHSDTLTSADDALYGAVYGSIEKGA</sequence>
<dbReference type="InterPro" id="IPR001907">
    <property type="entry name" value="ClpP"/>
</dbReference>
<proteinExistence type="inferred from homology"/>
<evidence type="ECO:0000256" key="3">
    <source>
        <dbReference type="ARBA" id="ARBA00022670"/>
    </source>
</evidence>
<dbReference type="PRINTS" id="PR00127">
    <property type="entry name" value="CLPPROTEASEP"/>
</dbReference>
<evidence type="ECO:0000256" key="7">
    <source>
        <dbReference type="SAM" id="MobiDB-lite"/>
    </source>
</evidence>
<name>A0A2S9QMW8_9MICO</name>
<dbReference type="Proteomes" id="UP000238650">
    <property type="component" value="Unassembled WGS sequence"/>
</dbReference>